<feature type="compositionally biased region" description="Polar residues" evidence="1">
    <location>
        <begin position="219"/>
        <end position="231"/>
    </location>
</feature>
<name>A0A6A5F979_PERFL</name>
<keyword evidence="4" id="KW-1185">Reference proteome</keyword>
<dbReference type="AlphaFoldDB" id="A0A6A5F979"/>
<feature type="signal peptide" evidence="2">
    <location>
        <begin position="1"/>
        <end position="19"/>
    </location>
</feature>
<dbReference type="Proteomes" id="UP000465112">
    <property type="component" value="Chromosome 4"/>
</dbReference>
<reference evidence="3 4" key="1">
    <citation type="submission" date="2019-06" db="EMBL/GenBank/DDBJ databases">
        <title>A chromosome-scale genome assembly of the European perch, Perca fluviatilis.</title>
        <authorList>
            <person name="Roques C."/>
            <person name="Zahm M."/>
            <person name="Cabau C."/>
            <person name="Klopp C."/>
            <person name="Bouchez O."/>
            <person name="Donnadieu C."/>
            <person name="Kuhl H."/>
            <person name="Gislard M."/>
            <person name="Guendouz S."/>
            <person name="Journot L."/>
            <person name="Haffray P."/>
            <person name="Bestin A."/>
            <person name="Morvezen R."/>
            <person name="Feron R."/>
            <person name="Wen M."/>
            <person name="Jouanno E."/>
            <person name="Herpin A."/>
            <person name="Schartl M."/>
            <person name="Postlethwait J."/>
            <person name="Schaerlinger B."/>
            <person name="Chardard D."/>
            <person name="Lecocq T."/>
            <person name="Poncet C."/>
            <person name="Jaffrelo L."/>
            <person name="Lampietro C."/>
            <person name="Guiguen Y."/>
        </authorList>
    </citation>
    <scope>NUCLEOTIDE SEQUENCE [LARGE SCALE GENOMIC DNA]</scope>
    <source>
        <tissue evidence="3">Blood</tissue>
    </source>
</reference>
<feature type="region of interest" description="Disordered" evidence="1">
    <location>
        <begin position="217"/>
        <end position="253"/>
    </location>
</feature>
<keyword evidence="2" id="KW-0732">Signal</keyword>
<sequence>MAGCLLFVILMYSFHEIQAQASLPPKLTVKPAVITETDSVTLNCQKPWMSVHHSYGDDVLFTCSLPGSANPDTRCNLYFGEASRPVLTTDISGKKTSKKQSFCQFTVKIDDLLSHLRLVQQSDASCDYSLGSEPNPLSPRSDGYSLTDIVERESSMTPTMPTFSMTKGLTVSRRGVSTLVTPVKRMSDLTDSSPGASTTPVKPAMEVTQTMQSSTMTTGLTVSRSGASTPVTPAKPASGHLTVGSSNTDSCISTSLTPEEPAPDDLMCMRNLDHGGLLTAGNDEAYSVITSVPAADCPTGCEKLNRQAPQNKDSDIYHVYTIPEEPPPSALKNMVYSTLQAH</sequence>
<accession>A0A6A5F979</accession>
<feature type="compositionally biased region" description="Polar residues" evidence="1">
    <location>
        <begin position="243"/>
        <end position="253"/>
    </location>
</feature>
<dbReference type="EMBL" id="VHII01000004">
    <property type="protein sequence ID" value="KAF1391686.1"/>
    <property type="molecule type" value="Genomic_DNA"/>
</dbReference>
<evidence type="ECO:0000256" key="1">
    <source>
        <dbReference type="SAM" id="MobiDB-lite"/>
    </source>
</evidence>
<proteinExistence type="predicted"/>
<gene>
    <name evidence="3" type="ORF">PFLUV_G00044660</name>
</gene>
<evidence type="ECO:0000256" key="2">
    <source>
        <dbReference type="SAM" id="SignalP"/>
    </source>
</evidence>
<organism evidence="3 4">
    <name type="scientific">Perca fluviatilis</name>
    <name type="common">European perch</name>
    <dbReference type="NCBI Taxonomy" id="8168"/>
    <lineage>
        <taxon>Eukaryota</taxon>
        <taxon>Metazoa</taxon>
        <taxon>Chordata</taxon>
        <taxon>Craniata</taxon>
        <taxon>Vertebrata</taxon>
        <taxon>Euteleostomi</taxon>
        <taxon>Actinopterygii</taxon>
        <taxon>Neopterygii</taxon>
        <taxon>Teleostei</taxon>
        <taxon>Neoteleostei</taxon>
        <taxon>Acanthomorphata</taxon>
        <taxon>Eupercaria</taxon>
        <taxon>Perciformes</taxon>
        <taxon>Percoidei</taxon>
        <taxon>Percidae</taxon>
        <taxon>Percinae</taxon>
        <taxon>Perca</taxon>
    </lineage>
</organism>
<evidence type="ECO:0000313" key="3">
    <source>
        <dbReference type="EMBL" id="KAF1391686.1"/>
    </source>
</evidence>
<evidence type="ECO:0000313" key="4">
    <source>
        <dbReference type="Proteomes" id="UP000465112"/>
    </source>
</evidence>
<comment type="caution">
    <text evidence="3">The sequence shown here is derived from an EMBL/GenBank/DDBJ whole genome shotgun (WGS) entry which is preliminary data.</text>
</comment>
<feature type="chain" id="PRO_5025459679" evidence="2">
    <location>
        <begin position="20"/>
        <end position="342"/>
    </location>
</feature>
<protein>
    <submittedName>
        <fullName evidence="3">Uncharacterized protein</fullName>
    </submittedName>
</protein>